<dbReference type="RefSeq" id="WP_178010045.1">
    <property type="nucleotide sequence ID" value="NZ_CP058316.1"/>
</dbReference>
<dbReference type="AlphaFoldDB" id="A0A7D5EW72"/>
<accession>A0A7D5EW72</accession>
<name>A0A7D5EW72_9MICO</name>
<evidence type="ECO:0000313" key="2">
    <source>
        <dbReference type="Proteomes" id="UP000509638"/>
    </source>
</evidence>
<evidence type="ECO:0000313" key="1">
    <source>
        <dbReference type="EMBL" id="QLD10710.1"/>
    </source>
</evidence>
<dbReference type="Proteomes" id="UP000509638">
    <property type="component" value="Chromosome"/>
</dbReference>
<organism evidence="1 2">
    <name type="scientific">Microbacterium oleivorans</name>
    <dbReference type="NCBI Taxonomy" id="273677"/>
    <lineage>
        <taxon>Bacteria</taxon>
        <taxon>Bacillati</taxon>
        <taxon>Actinomycetota</taxon>
        <taxon>Actinomycetes</taxon>
        <taxon>Micrococcales</taxon>
        <taxon>Microbacteriaceae</taxon>
        <taxon>Microbacterium</taxon>
    </lineage>
</organism>
<proteinExistence type="predicted"/>
<gene>
    <name evidence="1" type="ORF">HW566_02290</name>
</gene>
<reference evidence="1 2" key="1">
    <citation type="submission" date="2020-06" db="EMBL/GenBank/DDBJ databases">
        <authorList>
            <person name="Jo H."/>
        </authorList>
    </citation>
    <scope>NUCLEOTIDE SEQUENCE [LARGE SCALE GENOMIC DNA]</scope>
    <source>
        <strain evidence="1 2">I46</strain>
    </source>
</reference>
<dbReference type="EMBL" id="CP058316">
    <property type="protein sequence ID" value="QLD10710.1"/>
    <property type="molecule type" value="Genomic_DNA"/>
</dbReference>
<protein>
    <submittedName>
        <fullName evidence="1">Uncharacterized protein</fullName>
    </submittedName>
</protein>
<sequence length="177" mass="18045">MSDVARFLPLSQRTADGPADILDRRAQLAGIVDLVATALADTAAPEAEIGVEAFLRDAGLTSAVPDGGTADLGSLSASLRSGGRRTAKQVVAAARAYLRLPVADRPPLPAAIAGAVAFAASSSATSDRRAAIAGHTVRASDAAWSFGRGPDLIATGDEIVAFLTGVSDQPPRRPRFS</sequence>